<evidence type="ECO:0000256" key="2">
    <source>
        <dbReference type="SAM" id="MobiDB-lite"/>
    </source>
</evidence>
<dbReference type="Proteomes" id="UP000018227">
    <property type="component" value="Unassembled WGS sequence"/>
</dbReference>
<dbReference type="Gene3D" id="2.60.40.1240">
    <property type="match status" value="1"/>
</dbReference>
<keyword evidence="1 3" id="KW-0732">Signal</keyword>
<dbReference type="RefSeq" id="WP_023353756.1">
    <property type="nucleotide sequence ID" value="NZ_KI535367.1"/>
</dbReference>
<sequence length="257" mass="28495">MKKKLLMLAMAAIVTVNLSACAIGDTGLSDDELKQVAEYAAKLVLKHTRNYEPTLQEELSIKENPNIVNEDFNVAGKSKVETSETSSSSSINDEEENDKTENENPDDKSKDINETNDDKDTAATLNDIYAKEGFEVVYGGAGEYSRYPKNEGYFSLVAADNMKLYVVEFSIRNKTDKSRKFSHSEGVSYNLTFDGENYYKPSLTLLENDMQSIEVNIGGGKSSKGVIVFNVAKNESKTKAKLRIINGDKSYTLNVTQ</sequence>
<keyword evidence="5" id="KW-1185">Reference proteome</keyword>
<reference evidence="4 5" key="1">
    <citation type="submission" date="2013-06" db="EMBL/GenBank/DDBJ databases">
        <authorList>
            <person name="Weinstock G."/>
            <person name="Sodergren E."/>
            <person name="Clifton S."/>
            <person name="Fulton L."/>
            <person name="Fulton B."/>
            <person name="Courtney L."/>
            <person name="Fronick C."/>
            <person name="Harrison M."/>
            <person name="Strong C."/>
            <person name="Farmer C."/>
            <person name="Delahaunty K."/>
            <person name="Markovic C."/>
            <person name="Hall O."/>
            <person name="Minx P."/>
            <person name="Tomlinson C."/>
            <person name="Mitreva M."/>
            <person name="Nelson J."/>
            <person name="Hou S."/>
            <person name="Wollam A."/>
            <person name="Pepin K.H."/>
            <person name="Johnson M."/>
            <person name="Bhonagiri V."/>
            <person name="Nash W.E."/>
            <person name="Warren W."/>
            <person name="Chinwalla A."/>
            <person name="Mardis E.R."/>
            <person name="Wilson R.K."/>
        </authorList>
    </citation>
    <scope>NUCLEOTIDE SEQUENCE [LARGE SCALE GENOMIC DNA]</scope>
    <source>
        <strain evidence="4 5">ATCC 51271</strain>
    </source>
</reference>
<evidence type="ECO:0000313" key="5">
    <source>
        <dbReference type="Proteomes" id="UP000018227"/>
    </source>
</evidence>
<gene>
    <name evidence="4" type="ORF">GCWU0000282_000872</name>
</gene>
<dbReference type="EMBL" id="ACIL03000007">
    <property type="protein sequence ID" value="ESL03707.1"/>
    <property type="molecule type" value="Genomic_DNA"/>
</dbReference>
<accession>V2Y6J3</accession>
<feature type="region of interest" description="Disordered" evidence="2">
    <location>
        <begin position="72"/>
        <end position="123"/>
    </location>
</feature>
<dbReference type="OrthoDB" id="2049545at2"/>
<evidence type="ECO:0000256" key="3">
    <source>
        <dbReference type="SAM" id="SignalP"/>
    </source>
</evidence>
<evidence type="ECO:0008006" key="6">
    <source>
        <dbReference type="Google" id="ProtNLM"/>
    </source>
</evidence>
<dbReference type="HOGENOM" id="CLU_1080503_0_0_9"/>
<dbReference type="AlphaFoldDB" id="V2Y6J3"/>
<feature type="signal peptide" evidence="3">
    <location>
        <begin position="1"/>
        <end position="22"/>
    </location>
</feature>
<dbReference type="eggNOG" id="ENOG50336IG">
    <property type="taxonomic scope" value="Bacteria"/>
</dbReference>
<feature type="compositionally biased region" description="Basic and acidic residues" evidence="2">
    <location>
        <begin position="99"/>
        <end position="121"/>
    </location>
</feature>
<feature type="chain" id="PRO_5004714542" description="DUF4352 domain-containing protein" evidence="3">
    <location>
        <begin position="23"/>
        <end position="257"/>
    </location>
</feature>
<proteinExistence type="predicted"/>
<evidence type="ECO:0000256" key="1">
    <source>
        <dbReference type="ARBA" id="ARBA00022729"/>
    </source>
</evidence>
<dbReference type="STRING" id="592026.GCWU0000282_000872"/>
<evidence type="ECO:0000313" key="4">
    <source>
        <dbReference type="EMBL" id="ESL03707.1"/>
    </source>
</evidence>
<comment type="caution">
    <text evidence="4">The sequence shown here is derived from an EMBL/GenBank/DDBJ whole genome shotgun (WGS) entry which is preliminary data.</text>
</comment>
<organism evidence="4 5">
    <name type="scientific">Catonella morbi ATCC 51271</name>
    <dbReference type="NCBI Taxonomy" id="592026"/>
    <lineage>
        <taxon>Bacteria</taxon>
        <taxon>Bacillati</taxon>
        <taxon>Bacillota</taxon>
        <taxon>Clostridia</taxon>
        <taxon>Lachnospirales</taxon>
        <taxon>Lachnospiraceae</taxon>
        <taxon>Catonella</taxon>
    </lineage>
</organism>
<protein>
    <recommendedName>
        <fullName evidence="6">DUF4352 domain-containing protein</fullName>
    </recommendedName>
</protein>
<name>V2Y6J3_9FIRM</name>
<dbReference type="InterPro" id="IPR029050">
    <property type="entry name" value="Immunoprotect_excell_Ig-like"/>
</dbReference>